<keyword evidence="7" id="KW-1185">Reference proteome</keyword>
<evidence type="ECO:0000313" key="6">
    <source>
        <dbReference type="EMBL" id="QEU70597.1"/>
    </source>
</evidence>
<dbReference type="EMBL" id="CP023702">
    <property type="protein sequence ID" value="QEU70597.1"/>
    <property type="molecule type" value="Genomic_DNA"/>
</dbReference>
<proteinExistence type="predicted"/>
<dbReference type="PANTHER" id="PTHR30055:SF238">
    <property type="entry name" value="MYCOFACTOCIN BIOSYNTHESIS TRANSCRIPTIONAL REGULATOR MFTR-RELATED"/>
    <property type="match status" value="1"/>
</dbReference>
<gene>
    <name evidence="6" type="ORF">CP967_00215</name>
</gene>
<dbReference type="RefSeq" id="WP_150485956.1">
    <property type="nucleotide sequence ID" value="NZ_BMUV01000011.1"/>
</dbReference>
<dbReference type="GO" id="GO:0000976">
    <property type="term" value="F:transcription cis-regulatory region binding"/>
    <property type="evidence" value="ECO:0007669"/>
    <property type="project" value="TreeGrafter"/>
</dbReference>
<evidence type="ECO:0000256" key="1">
    <source>
        <dbReference type="ARBA" id="ARBA00023015"/>
    </source>
</evidence>
<dbReference type="Proteomes" id="UP000326178">
    <property type="component" value="Chromosome"/>
</dbReference>
<dbReference type="KEGG" id="snk:CP967_00215"/>
<dbReference type="OrthoDB" id="8688418at2"/>
<dbReference type="InterPro" id="IPR001647">
    <property type="entry name" value="HTH_TetR"/>
</dbReference>
<keyword evidence="1" id="KW-0805">Transcription regulation</keyword>
<dbReference type="SUPFAM" id="SSF46689">
    <property type="entry name" value="Homeodomain-like"/>
    <property type="match status" value="1"/>
</dbReference>
<protein>
    <submittedName>
        <fullName evidence="6">TetR/AcrR family transcriptional regulator</fullName>
    </submittedName>
</protein>
<evidence type="ECO:0000259" key="5">
    <source>
        <dbReference type="PROSITE" id="PS50977"/>
    </source>
</evidence>
<evidence type="ECO:0000313" key="7">
    <source>
        <dbReference type="Proteomes" id="UP000326178"/>
    </source>
</evidence>
<dbReference type="GO" id="GO:0003700">
    <property type="term" value="F:DNA-binding transcription factor activity"/>
    <property type="evidence" value="ECO:0007669"/>
    <property type="project" value="TreeGrafter"/>
</dbReference>
<dbReference type="Pfam" id="PF00440">
    <property type="entry name" value="TetR_N"/>
    <property type="match status" value="1"/>
</dbReference>
<reference evidence="6 7" key="1">
    <citation type="submission" date="2017-09" db="EMBL/GenBank/DDBJ databases">
        <authorList>
            <person name="Lee N."/>
            <person name="Cho B.-K."/>
        </authorList>
    </citation>
    <scope>NUCLEOTIDE SEQUENCE [LARGE SCALE GENOMIC DNA]</scope>
    <source>
        <strain evidence="6 7">ATCC 12769</strain>
    </source>
</reference>
<feature type="domain" description="HTH tetR-type" evidence="5">
    <location>
        <begin position="14"/>
        <end position="74"/>
    </location>
</feature>
<sequence length="217" mass="22786">MTTPPPGLRERKKRATREALREAALRLAVERGPDQVRVEDIAEAAGVSPRTYNNYFASREQAIVAAVTADREARIAAAVAARPAGVRLADAITEAVVEQYTDTGEREHEALLLITTRTALRDAFLDTTAGIEPPLTAVIAERLDDAGAQTARVLAASVATAVRIALEDWLRPAGTAAAADDGGGGLVVLSGSLPGRLRAALAPLAPALDAAERRTRP</sequence>
<dbReference type="PANTHER" id="PTHR30055">
    <property type="entry name" value="HTH-TYPE TRANSCRIPTIONAL REGULATOR RUTR"/>
    <property type="match status" value="1"/>
</dbReference>
<accession>A0A5J6F3J0</accession>
<dbReference type="Gene3D" id="1.10.357.10">
    <property type="entry name" value="Tetracycline Repressor, domain 2"/>
    <property type="match status" value="1"/>
</dbReference>
<dbReference type="InterPro" id="IPR009057">
    <property type="entry name" value="Homeodomain-like_sf"/>
</dbReference>
<evidence type="ECO:0000256" key="4">
    <source>
        <dbReference type="PROSITE-ProRule" id="PRU00335"/>
    </source>
</evidence>
<dbReference type="PROSITE" id="PS50977">
    <property type="entry name" value="HTH_TETR_2"/>
    <property type="match status" value="1"/>
</dbReference>
<feature type="DNA-binding region" description="H-T-H motif" evidence="4">
    <location>
        <begin position="37"/>
        <end position="56"/>
    </location>
</feature>
<evidence type="ECO:0000256" key="3">
    <source>
        <dbReference type="ARBA" id="ARBA00023163"/>
    </source>
</evidence>
<dbReference type="InterPro" id="IPR050109">
    <property type="entry name" value="HTH-type_TetR-like_transc_reg"/>
</dbReference>
<dbReference type="AlphaFoldDB" id="A0A5J6F3J0"/>
<evidence type="ECO:0000256" key="2">
    <source>
        <dbReference type="ARBA" id="ARBA00023125"/>
    </source>
</evidence>
<keyword evidence="3" id="KW-0804">Transcription</keyword>
<keyword evidence="2 4" id="KW-0238">DNA-binding</keyword>
<organism evidence="6 7">
    <name type="scientific">Streptomyces nitrosporeus</name>
    <dbReference type="NCBI Taxonomy" id="28894"/>
    <lineage>
        <taxon>Bacteria</taxon>
        <taxon>Bacillati</taxon>
        <taxon>Actinomycetota</taxon>
        <taxon>Actinomycetes</taxon>
        <taxon>Kitasatosporales</taxon>
        <taxon>Streptomycetaceae</taxon>
        <taxon>Streptomyces</taxon>
    </lineage>
</organism>
<name>A0A5J6F3J0_9ACTN</name>